<reference evidence="3" key="1">
    <citation type="journal article" date="2019" name="Int. J. Syst. Evol. Microbiol.">
        <title>The Global Catalogue of Microorganisms (GCM) 10K type strain sequencing project: providing services to taxonomists for standard genome sequencing and annotation.</title>
        <authorList>
            <consortium name="The Broad Institute Genomics Platform"/>
            <consortium name="The Broad Institute Genome Sequencing Center for Infectious Disease"/>
            <person name="Wu L."/>
            <person name="Ma J."/>
        </authorList>
    </citation>
    <scope>NUCLEOTIDE SEQUENCE [LARGE SCALE GENOMIC DNA]</scope>
    <source>
        <strain evidence="3">NBRC 103632</strain>
    </source>
</reference>
<dbReference type="AlphaFoldDB" id="A0AA37TL89"/>
<dbReference type="RefSeq" id="WP_238195118.1">
    <property type="nucleotide sequence ID" value="NZ_BPQZ01000003.1"/>
</dbReference>
<dbReference type="CDD" id="cd04508">
    <property type="entry name" value="Tudor_SF"/>
    <property type="match status" value="1"/>
</dbReference>
<feature type="compositionally biased region" description="Gly residues" evidence="1">
    <location>
        <begin position="145"/>
        <end position="158"/>
    </location>
</feature>
<keyword evidence="3" id="KW-1185">Reference proteome</keyword>
<protein>
    <submittedName>
        <fullName evidence="2">Uncharacterized protein</fullName>
    </submittedName>
</protein>
<name>A0AA37TL89_9HYPH</name>
<accession>A0AA37TL89</accession>
<proteinExistence type="predicted"/>
<dbReference type="EMBL" id="BSPL01000023">
    <property type="protein sequence ID" value="GLS73024.1"/>
    <property type="molecule type" value="Genomic_DNA"/>
</dbReference>
<gene>
    <name evidence="2" type="ORF">GCM10007890_50390</name>
</gene>
<dbReference type="Proteomes" id="UP001157440">
    <property type="component" value="Unassembled WGS sequence"/>
</dbReference>
<comment type="caution">
    <text evidence="2">The sequence shown here is derived from an EMBL/GenBank/DDBJ whole genome shotgun (WGS) entry which is preliminary data.</text>
</comment>
<organism evidence="2 3">
    <name type="scientific">Methylobacterium tardum</name>
    <dbReference type="NCBI Taxonomy" id="374432"/>
    <lineage>
        <taxon>Bacteria</taxon>
        <taxon>Pseudomonadati</taxon>
        <taxon>Pseudomonadota</taxon>
        <taxon>Alphaproteobacteria</taxon>
        <taxon>Hyphomicrobiales</taxon>
        <taxon>Methylobacteriaceae</taxon>
        <taxon>Methylobacterium</taxon>
    </lineage>
</organism>
<sequence>MTLDTAPLAPAAVPSIAIKRGIVAPPAASTDDVPEPRPDRTAPGLILFGRDERGRPHASRFVAAEAESAAHAAALMGLHTLVGTEAHQSLATSLPQGRLFKSGKAFVPFCSARMFADLLAAAGLRDAPPVKAANKAVEAPSAPTGGLGSGGAAGGAGGASKPPGDAALTDSWAGVTLGSVVLAKGDDEDGYYAAKVIATKANQNFVLTWVDYPDLLEFTRYRDDLGLLHPGPAPQVK</sequence>
<evidence type="ECO:0000313" key="2">
    <source>
        <dbReference type="EMBL" id="GLS73024.1"/>
    </source>
</evidence>
<evidence type="ECO:0000256" key="1">
    <source>
        <dbReference type="SAM" id="MobiDB-lite"/>
    </source>
</evidence>
<feature type="region of interest" description="Disordered" evidence="1">
    <location>
        <begin position="135"/>
        <end position="165"/>
    </location>
</feature>
<evidence type="ECO:0000313" key="3">
    <source>
        <dbReference type="Proteomes" id="UP001157440"/>
    </source>
</evidence>